<dbReference type="EMBL" id="JAMAST010000001">
    <property type="protein sequence ID" value="MCL1630522.1"/>
    <property type="molecule type" value="Genomic_DNA"/>
</dbReference>
<keyword evidence="2" id="KW-1185">Reference proteome</keyword>
<evidence type="ECO:0000313" key="1">
    <source>
        <dbReference type="EMBL" id="MCL1630522.1"/>
    </source>
</evidence>
<gene>
    <name evidence="1" type="ORF">M3N64_00960</name>
</gene>
<dbReference type="RefSeq" id="WP_249095614.1">
    <property type="nucleotide sequence ID" value="NZ_JAMAST010000001.1"/>
</dbReference>
<accession>A0ABT0M6M6</accession>
<reference evidence="1 2" key="1">
    <citation type="submission" date="2022-05" db="EMBL/GenBank/DDBJ databases">
        <title>Sporolactobacillus sp nov CPB3-1, isolated from tree bark (Mangifera indica L.).</title>
        <authorList>
            <person name="Phuengjayaem S."/>
            <person name="Tanasupawat S."/>
        </authorList>
    </citation>
    <scope>NUCLEOTIDE SEQUENCE [LARGE SCALE GENOMIC DNA]</scope>
    <source>
        <strain evidence="1 2">CPB3-1</strain>
    </source>
</reference>
<sequence length="306" mass="35393">MIDDHAAVLSAAAAHFNFGRIRVVSDQPLLIETERGMKKIRVWENNALLKIHLKWRERVSGDQFLVDRMYVTRAGYPLVRLGRLSVTCHDAPSLLFKQEGNEKTLAQLIDYLFQNSRGIPAEKPVGSYNAYVHQLYEQTKNSESVQQSEIWSMVSACFSSACARAETADRLRKAHHGRSTVFLLPEDFSYHSFFSLFDTIFFEIGQSRPVNGYGRIAAFFLDKSLMCSEQSMHRLFEAVRENGSMDREMVDLLLAEWYEPAEWVRLLHYGASSRVQDNDLIIQEFRKIWDRKIKLIKVFESIVMQP</sequence>
<proteinExistence type="predicted"/>
<organism evidence="1 2">
    <name type="scientific">Sporolactobacillus mangiferae</name>
    <dbReference type="NCBI Taxonomy" id="2940498"/>
    <lineage>
        <taxon>Bacteria</taxon>
        <taxon>Bacillati</taxon>
        <taxon>Bacillota</taxon>
        <taxon>Bacilli</taxon>
        <taxon>Bacillales</taxon>
        <taxon>Sporolactobacillaceae</taxon>
        <taxon>Sporolactobacillus</taxon>
    </lineage>
</organism>
<protein>
    <submittedName>
        <fullName evidence="1">Uncharacterized protein</fullName>
    </submittedName>
</protein>
<dbReference type="Proteomes" id="UP001203004">
    <property type="component" value="Unassembled WGS sequence"/>
</dbReference>
<evidence type="ECO:0000313" key="2">
    <source>
        <dbReference type="Proteomes" id="UP001203004"/>
    </source>
</evidence>
<comment type="caution">
    <text evidence="1">The sequence shown here is derived from an EMBL/GenBank/DDBJ whole genome shotgun (WGS) entry which is preliminary data.</text>
</comment>
<name>A0ABT0M6M6_9BACL</name>